<feature type="compositionally biased region" description="Basic and acidic residues" evidence="7">
    <location>
        <begin position="288"/>
        <end position="304"/>
    </location>
</feature>
<evidence type="ECO:0000256" key="3">
    <source>
        <dbReference type="ARBA" id="ARBA00022729"/>
    </source>
</evidence>
<proteinExistence type="predicted"/>
<gene>
    <name evidence="10" type="ORF">VNO77_33106</name>
</gene>
<name>A0AAN9KBS0_CANGL</name>
<reference evidence="10 11" key="1">
    <citation type="submission" date="2024-01" db="EMBL/GenBank/DDBJ databases">
        <title>The genomes of 5 underutilized Papilionoideae crops provide insights into root nodulation and disease resistanc.</title>
        <authorList>
            <person name="Jiang F."/>
        </authorList>
    </citation>
    <scope>NUCLEOTIDE SEQUENCE [LARGE SCALE GENOMIC DNA]</scope>
    <source>
        <strain evidence="10">LVBAO_FW01</strain>
        <tissue evidence="10">Leaves</tissue>
    </source>
</reference>
<comment type="catalytic activity">
    <reaction evidence="6">
        <text>L-seryl-[protein] + ATP = O-phospho-L-seryl-[protein] + ADP + H(+)</text>
        <dbReference type="Rhea" id="RHEA:17989"/>
        <dbReference type="Rhea" id="RHEA-COMP:9863"/>
        <dbReference type="Rhea" id="RHEA-COMP:11604"/>
        <dbReference type="ChEBI" id="CHEBI:15378"/>
        <dbReference type="ChEBI" id="CHEBI:29999"/>
        <dbReference type="ChEBI" id="CHEBI:30616"/>
        <dbReference type="ChEBI" id="CHEBI:83421"/>
        <dbReference type="ChEBI" id="CHEBI:456216"/>
        <dbReference type="EC" id="2.7.11.1"/>
    </reaction>
</comment>
<dbReference type="EC" id="2.7.11.1" evidence="2"/>
<evidence type="ECO:0000256" key="6">
    <source>
        <dbReference type="ARBA" id="ARBA00048679"/>
    </source>
</evidence>
<evidence type="ECO:0000256" key="4">
    <source>
        <dbReference type="ARBA" id="ARBA00023180"/>
    </source>
</evidence>
<accession>A0AAN9KBS0</accession>
<dbReference type="PANTHER" id="PTHR33138:SF1">
    <property type="entry name" value="OS01G0113900 PROTEIN"/>
    <property type="match status" value="1"/>
</dbReference>
<organism evidence="10 11">
    <name type="scientific">Canavalia gladiata</name>
    <name type="common">Sword bean</name>
    <name type="synonym">Dolichos gladiatus</name>
    <dbReference type="NCBI Taxonomy" id="3824"/>
    <lineage>
        <taxon>Eukaryota</taxon>
        <taxon>Viridiplantae</taxon>
        <taxon>Streptophyta</taxon>
        <taxon>Embryophyta</taxon>
        <taxon>Tracheophyta</taxon>
        <taxon>Spermatophyta</taxon>
        <taxon>Magnoliopsida</taxon>
        <taxon>eudicotyledons</taxon>
        <taxon>Gunneridae</taxon>
        <taxon>Pentapetalae</taxon>
        <taxon>rosids</taxon>
        <taxon>fabids</taxon>
        <taxon>Fabales</taxon>
        <taxon>Fabaceae</taxon>
        <taxon>Papilionoideae</taxon>
        <taxon>50 kb inversion clade</taxon>
        <taxon>NPAAA clade</taxon>
        <taxon>indigoferoid/millettioid clade</taxon>
        <taxon>Phaseoleae</taxon>
        <taxon>Canavalia</taxon>
    </lineage>
</organism>
<evidence type="ECO:0000256" key="1">
    <source>
        <dbReference type="ARBA" id="ARBA00004167"/>
    </source>
</evidence>
<keyword evidence="3" id="KW-0732">Signal</keyword>
<comment type="subcellular location">
    <subcellularLocation>
        <location evidence="1">Membrane</location>
        <topology evidence="1">Single-pass membrane protein</topology>
    </subcellularLocation>
</comment>
<evidence type="ECO:0000313" key="10">
    <source>
        <dbReference type="EMBL" id="KAK7314580.1"/>
    </source>
</evidence>
<evidence type="ECO:0000256" key="2">
    <source>
        <dbReference type="ARBA" id="ARBA00012513"/>
    </source>
</evidence>
<keyword evidence="4" id="KW-0325">Glycoprotein</keyword>
<protein>
    <recommendedName>
        <fullName evidence="2">non-specific serine/threonine protein kinase</fullName>
        <ecNumber evidence="2">2.7.11.1</ecNumber>
    </recommendedName>
</protein>
<keyword evidence="11" id="KW-1185">Reference proteome</keyword>
<feature type="domain" description="Wall-associated receptor kinase C-terminal" evidence="9">
    <location>
        <begin position="189"/>
        <end position="251"/>
    </location>
</feature>
<sequence length="314" mass="35601">MRVVVRKQQDIYEPITVSMNWRGESVVATCEDSENALNLSEENGKYRDCSRPYNCGKLKNIYYPFWDGIIRPQYCGGGDQFKLLCDDDKDTWIHLDSQDFLVHRIYPFNHTMKMERKDLVIDDCSPDSTNTSLDSTLFHYTQNVHNITIFFNCSSAVSINARIFPCTTMGEEKAFYVDDEDLARFLPQLCDCERRIQVQVSTNIGSEYVLKKALSDGFEVKYIADFKGCKQCVNNKGACGINASHQFACYPPGGSQSAAQDVRQNPNILCPTLGHSLPPVSQNQSLDWNRDQMSPRDDSSRTKDLVCSGLKSQT</sequence>
<evidence type="ECO:0000256" key="7">
    <source>
        <dbReference type="SAM" id="MobiDB-lite"/>
    </source>
</evidence>
<dbReference type="InterPro" id="IPR032872">
    <property type="entry name" value="WAK_assoc_C"/>
</dbReference>
<dbReference type="Pfam" id="PF14380">
    <property type="entry name" value="WAK_assoc"/>
    <property type="match status" value="1"/>
</dbReference>
<evidence type="ECO:0000313" key="11">
    <source>
        <dbReference type="Proteomes" id="UP001367508"/>
    </source>
</evidence>
<comment type="catalytic activity">
    <reaction evidence="5">
        <text>L-threonyl-[protein] + ATP = O-phospho-L-threonyl-[protein] + ADP + H(+)</text>
        <dbReference type="Rhea" id="RHEA:46608"/>
        <dbReference type="Rhea" id="RHEA-COMP:11060"/>
        <dbReference type="Rhea" id="RHEA-COMP:11605"/>
        <dbReference type="ChEBI" id="CHEBI:15378"/>
        <dbReference type="ChEBI" id="CHEBI:30013"/>
        <dbReference type="ChEBI" id="CHEBI:30616"/>
        <dbReference type="ChEBI" id="CHEBI:61977"/>
        <dbReference type="ChEBI" id="CHEBI:456216"/>
        <dbReference type="EC" id="2.7.11.1"/>
    </reaction>
</comment>
<comment type="caution">
    <text evidence="10">The sequence shown here is derived from an EMBL/GenBank/DDBJ whole genome shotgun (WGS) entry which is preliminary data.</text>
</comment>
<dbReference type="Pfam" id="PF13947">
    <property type="entry name" value="GUB_WAK_bind"/>
    <property type="match status" value="1"/>
</dbReference>
<feature type="domain" description="Wall-associated receptor kinase galacturonan-binding" evidence="8">
    <location>
        <begin position="49"/>
        <end position="115"/>
    </location>
</feature>
<evidence type="ECO:0000259" key="8">
    <source>
        <dbReference type="Pfam" id="PF13947"/>
    </source>
</evidence>
<dbReference type="PANTHER" id="PTHR33138">
    <property type="entry name" value="OS01G0690200 PROTEIN"/>
    <property type="match status" value="1"/>
</dbReference>
<dbReference type="InterPro" id="IPR025287">
    <property type="entry name" value="WAK_GUB"/>
</dbReference>
<dbReference type="Proteomes" id="UP001367508">
    <property type="component" value="Unassembled WGS sequence"/>
</dbReference>
<evidence type="ECO:0000256" key="5">
    <source>
        <dbReference type="ARBA" id="ARBA00047899"/>
    </source>
</evidence>
<dbReference type="AlphaFoldDB" id="A0AAN9KBS0"/>
<feature type="region of interest" description="Disordered" evidence="7">
    <location>
        <begin position="273"/>
        <end position="314"/>
    </location>
</feature>
<dbReference type="EMBL" id="JAYMYQ010000008">
    <property type="protein sequence ID" value="KAK7314580.1"/>
    <property type="molecule type" value="Genomic_DNA"/>
</dbReference>
<evidence type="ECO:0000259" key="9">
    <source>
        <dbReference type="Pfam" id="PF14380"/>
    </source>
</evidence>